<dbReference type="AlphaFoldDB" id="A0A396HQY4"/>
<organism evidence="2">
    <name type="scientific">Medicago truncatula</name>
    <name type="common">Barrel medic</name>
    <name type="synonym">Medicago tribuloides</name>
    <dbReference type="NCBI Taxonomy" id="3880"/>
    <lineage>
        <taxon>Eukaryota</taxon>
        <taxon>Viridiplantae</taxon>
        <taxon>Streptophyta</taxon>
        <taxon>Embryophyta</taxon>
        <taxon>Tracheophyta</taxon>
        <taxon>Spermatophyta</taxon>
        <taxon>Magnoliopsida</taxon>
        <taxon>eudicotyledons</taxon>
        <taxon>Gunneridae</taxon>
        <taxon>Pentapetalae</taxon>
        <taxon>rosids</taxon>
        <taxon>fabids</taxon>
        <taxon>Fabales</taxon>
        <taxon>Fabaceae</taxon>
        <taxon>Papilionoideae</taxon>
        <taxon>50 kb inversion clade</taxon>
        <taxon>NPAAA clade</taxon>
        <taxon>Hologalegina</taxon>
        <taxon>IRL clade</taxon>
        <taxon>Trifolieae</taxon>
        <taxon>Medicago</taxon>
    </lineage>
</organism>
<dbReference type="EMBL" id="PSQE01000005">
    <property type="protein sequence ID" value="RHN54988.1"/>
    <property type="molecule type" value="Genomic_DNA"/>
</dbReference>
<keyword evidence="1" id="KW-0472">Membrane</keyword>
<evidence type="ECO:0008006" key="3">
    <source>
        <dbReference type="Google" id="ProtNLM"/>
    </source>
</evidence>
<protein>
    <recommendedName>
        <fullName evidence="3">Transmembrane protein</fullName>
    </recommendedName>
</protein>
<accession>A0A396HQY4</accession>
<comment type="caution">
    <text evidence="2">The sequence shown here is derived from an EMBL/GenBank/DDBJ whole genome shotgun (WGS) entry which is preliminary data.</text>
</comment>
<gene>
    <name evidence="2" type="ORF">MtrunA17_Chr5g0412861</name>
</gene>
<feature type="transmembrane region" description="Helical" evidence="1">
    <location>
        <begin position="18"/>
        <end position="36"/>
    </location>
</feature>
<evidence type="ECO:0000256" key="1">
    <source>
        <dbReference type="SAM" id="Phobius"/>
    </source>
</evidence>
<sequence length="42" mass="4821">MYGFVGGDVRNSVLTAQLFFWCIFVRCPYTILVSNVKISMLM</sequence>
<keyword evidence="1" id="KW-0812">Transmembrane</keyword>
<dbReference type="Proteomes" id="UP000265566">
    <property type="component" value="Chromosome 5"/>
</dbReference>
<reference evidence="2" key="1">
    <citation type="journal article" date="2018" name="Nat. Plants">
        <title>Whole-genome landscape of Medicago truncatula symbiotic genes.</title>
        <authorList>
            <person name="Pecrix Y."/>
            <person name="Gamas P."/>
            <person name="Carrere S."/>
        </authorList>
    </citation>
    <scope>NUCLEOTIDE SEQUENCE</scope>
    <source>
        <tissue evidence="2">Leaves</tissue>
    </source>
</reference>
<keyword evidence="1" id="KW-1133">Transmembrane helix</keyword>
<name>A0A396HQY4_MEDTR</name>
<dbReference type="Gramene" id="rna30104">
    <property type="protein sequence ID" value="RHN54988.1"/>
    <property type="gene ID" value="gene30104"/>
</dbReference>
<proteinExistence type="predicted"/>
<evidence type="ECO:0000313" key="2">
    <source>
        <dbReference type="EMBL" id="RHN54988.1"/>
    </source>
</evidence>